<dbReference type="InterPro" id="IPR002372">
    <property type="entry name" value="PQQ_rpt_dom"/>
</dbReference>
<dbReference type="SUPFAM" id="SSF50998">
    <property type="entry name" value="Quinoprotein alcohol dehydrogenase-like"/>
    <property type="match status" value="2"/>
</dbReference>
<dbReference type="InterPro" id="IPR018391">
    <property type="entry name" value="PQQ_b-propeller_rpt"/>
</dbReference>
<proteinExistence type="predicted"/>
<dbReference type="InterPro" id="IPR011047">
    <property type="entry name" value="Quinoprotein_ADH-like_sf"/>
</dbReference>
<dbReference type="PANTHER" id="PTHR34512:SF30">
    <property type="entry name" value="OUTER MEMBRANE PROTEIN ASSEMBLY FACTOR BAMB"/>
    <property type="match status" value="1"/>
</dbReference>
<evidence type="ECO:0000313" key="3">
    <source>
        <dbReference type="Proteomes" id="UP000011648"/>
    </source>
</evidence>
<dbReference type="PROSITE" id="PS51318">
    <property type="entry name" value="TAT"/>
    <property type="match status" value="1"/>
</dbReference>
<dbReference type="Pfam" id="PF13360">
    <property type="entry name" value="PQQ_2"/>
    <property type="match status" value="2"/>
</dbReference>
<dbReference type="PROSITE" id="PS51257">
    <property type="entry name" value="PROKAR_LIPOPROTEIN"/>
    <property type="match status" value="1"/>
</dbReference>
<dbReference type="RefSeq" id="WP_006826253.1">
    <property type="nucleotide sequence ID" value="NZ_AOIL01000048.1"/>
</dbReference>
<dbReference type="PANTHER" id="PTHR34512">
    <property type="entry name" value="CELL SURFACE PROTEIN"/>
    <property type="match status" value="1"/>
</dbReference>
<dbReference type="PATRIC" id="fig|1230458.4.peg.2554"/>
<dbReference type="STRING" id="1230458.C484_12686"/>
<evidence type="ECO:0000313" key="2">
    <source>
        <dbReference type="EMBL" id="ELY89858.1"/>
    </source>
</evidence>
<dbReference type="Gene3D" id="2.130.10.10">
    <property type="entry name" value="YVTN repeat-like/Quinoprotein amine dehydrogenase"/>
    <property type="match status" value="2"/>
</dbReference>
<dbReference type="SMART" id="SM00564">
    <property type="entry name" value="PQQ"/>
    <property type="match status" value="7"/>
</dbReference>
<dbReference type="InterPro" id="IPR006311">
    <property type="entry name" value="TAT_signal"/>
</dbReference>
<feature type="domain" description="Pyrrolo-quinoline quinone repeat" evidence="1">
    <location>
        <begin position="80"/>
        <end position="230"/>
    </location>
</feature>
<dbReference type="AlphaFoldDB" id="L9ZXI0"/>
<comment type="caution">
    <text evidence="2">The sequence shown here is derived from an EMBL/GenBank/DDBJ whole genome shotgun (WGS) entry which is preliminary data.</text>
</comment>
<protein>
    <submittedName>
        <fullName evidence="2">Pyrrolo-quinoline quinone</fullName>
    </submittedName>
</protein>
<sequence length="433" mass="45844">MDEFTRRGVLRAVGAAGAVGTVAVAGCLDASADGAPNGDDGIDKDDDYDEIAWRYDTGGSVETVRDGILYGQEDFMDGTGGVLALDAATGEPEWRFGRTGGYSSYTAPVVDEFVYTGYGDDAIGSGSGSVYALDDDGTERWTGETGSVYHRPRLADGLLVVGSDDGAVRGFDRDSGDERWTVSVEGEDAGDPAPTSPTVETVADGVAYVTADETLYAFDLANGDERWRYDAGNRLSSLTVTDTVYFTTRERVGSVSADDGTERWTTELDSVKRLRAVARGTVFVVRGDDLFAIDAADGTERWSDEPDAGADTDRTIRIVAGAETDGDERIYIADSADSDPATLRALALDGDERWSTALGGAEGAAKMETTTETEPRSISTADGSVYVVTAGAIHRYAFGGENHSAVPIADIWSHAVGELAYVGTRDAVYGLRF</sequence>
<accession>L9ZXI0</accession>
<organism evidence="2 3">
    <name type="scientific">Natrialba taiwanensis DSM 12281</name>
    <dbReference type="NCBI Taxonomy" id="1230458"/>
    <lineage>
        <taxon>Archaea</taxon>
        <taxon>Methanobacteriati</taxon>
        <taxon>Methanobacteriota</taxon>
        <taxon>Stenosarchaea group</taxon>
        <taxon>Halobacteria</taxon>
        <taxon>Halobacteriales</taxon>
        <taxon>Natrialbaceae</taxon>
        <taxon>Natrialba</taxon>
    </lineage>
</organism>
<reference evidence="2 3" key="1">
    <citation type="journal article" date="2014" name="PLoS Genet.">
        <title>Phylogenetically driven sequencing of extremely halophilic archaea reveals strategies for static and dynamic osmo-response.</title>
        <authorList>
            <person name="Becker E.A."/>
            <person name="Seitzer P.M."/>
            <person name="Tritt A."/>
            <person name="Larsen D."/>
            <person name="Krusor M."/>
            <person name="Yao A.I."/>
            <person name="Wu D."/>
            <person name="Madern D."/>
            <person name="Eisen J.A."/>
            <person name="Darling A.E."/>
            <person name="Facciotti M.T."/>
        </authorList>
    </citation>
    <scope>NUCLEOTIDE SEQUENCE [LARGE SCALE GENOMIC DNA]</scope>
    <source>
        <strain evidence="2 3">DSM 12281</strain>
    </source>
</reference>
<name>L9ZXI0_9EURY</name>
<keyword evidence="3" id="KW-1185">Reference proteome</keyword>
<dbReference type="Proteomes" id="UP000011648">
    <property type="component" value="Unassembled WGS sequence"/>
</dbReference>
<dbReference type="EMBL" id="AOIL01000048">
    <property type="protein sequence ID" value="ELY89858.1"/>
    <property type="molecule type" value="Genomic_DNA"/>
</dbReference>
<feature type="domain" description="Pyrrolo-quinoline quinone repeat" evidence="1">
    <location>
        <begin position="248"/>
        <end position="389"/>
    </location>
</feature>
<dbReference type="InterPro" id="IPR015943">
    <property type="entry name" value="WD40/YVTN_repeat-like_dom_sf"/>
</dbReference>
<evidence type="ECO:0000259" key="1">
    <source>
        <dbReference type="Pfam" id="PF13360"/>
    </source>
</evidence>
<dbReference type="OrthoDB" id="169171at2157"/>
<gene>
    <name evidence="2" type="ORF">C484_12686</name>
</gene>